<keyword evidence="5" id="KW-0067">ATP-binding</keyword>
<dbReference type="InterPro" id="IPR003593">
    <property type="entry name" value="AAA+_ATPase"/>
</dbReference>
<dbReference type="PANTHER" id="PTHR48041:SF139">
    <property type="entry name" value="PROTEIN SCARLET"/>
    <property type="match status" value="1"/>
</dbReference>
<name>A0ABR1FH98_AURAN</name>
<dbReference type="InterPro" id="IPR050352">
    <property type="entry name" value="ABCG_transporters"/>
</dbReference>
<dbReference type="Pfam" id="PF00005">
    <property type="entry name" value="ABC_tran"/>
    <property type="match status" value="1"/>
</dbReference>
<evidence type="ECO:0000256" key="8">
    <source>
        <dbReference type="SAM" id="Phobius"/>
    </source>
</evidence>
<organism evidence="10 11">
    <name type="scientific">Aureococcus anophagefferens</name>
    <name type="common">Harmful bloom alga</name>
    <dbReference type="NCBI Taxonomy" id="44056"/>
    <lineage>
        <taxon>Eukaryota</taxon>
        <taxon>Sar</taxon>
        <taxon>Stramenopiles</taxon>
        <taxon>Ochrophyta</taxon>
        <taxon>Pelagophyceae</taxon>
        <taxon>Pelagomonadales</taxon>
        <taxon>Pelagomonadaceae</taxon>
        <taxon>Aureococcus</taxon>
    </lineage>
</organism>
<evidence type="ECO:0000256" key="7">
    <source>
        <dbReference type="ARBA" id="ARBA00023136"/>
    </source>
</evidence>
<evidence type="ECO:0000256" key="1">
    <source>
        <dbReference type="ARBA" id="ARBA00004141"/>
    </source>
</evidence>
<evidence type="ECO:0000256" key="6">
    <source>
        <dbReference type="ARBA" id="ARBA00022989"/>
    </source>
</evidence>
<keyword evidence="2" id="KW-0813">Transport</keyword>
<dbReference type="InterPro" id="IPR013525">
    <property type="entry name" value="ABC2_TM"/>
</dbReference>
<evidence type="ECO:0000259" key="9">
    <source>
        <dbReference type="PROSITE" id="PS50893"/>
    </source>
</evidence>
<dbReference type="SMART" id="SM00382">
    <property type="entry name" value="AAA"/>
    <property type="match status" value="1"/>
</dbReference>
<evidence type="ECO:0000256" key="4">
    <source>
        <dbReference type="ARBA" id="ARBA00022741"/>
    </source>
</evidence>
<feature type="transmembrane region" description="Helical" evidence="8">
    <location>
        <begin position="571"/>
        <end position="595"/>
    </location>
</feature>
<gene>
    <name evidence="10" type="ORF">SO694_00075066</name>
</gene>
<feature type="transmembrane region" description="Helical" evidence="8">
    <location>
        <begin position="602"/>
        <end position="620"/>
    </location>
</feature>
<keyword evidence="6 8" id="KW-1133">Transmembrane helix</keyword>
<evidence type="ECO:0000313" key="11">
    <source>
        <dbReference type="Proteomes" id="UP001363151"/>
    </source>
</evidence>
<dbReference type="InterPro" id="IPR027417">
    <property type="entry name" value="P-loop_NTPase"/>
</dbReference>
<reference evidence="10 11" key="1">
    <citation type="submission" date="2024-03" db="EMBL/GenBank/DDBJ databases">
        <title>Aureococcus anophagefferens CCMP1851 and Kratosvirus quantuckense: Draft genome of a second virus-susceptible host strain in the model system.</title>
        <authorList>
            <person name="Chase E."/>
            <person name="Truchon A.R."/>
            <person name="Schepens W."/>
            <person name="Wilhelm S.W."/>
        </authorList>
    </citation>
    <scope>NUCLEOTIDE SEQUENCE [LARGE SCALE GENOMIC DNA]</scope>
    <source>
        <strain evidence="10 11">CCMP1851</strain>
    </source>
</reference>
<feature type="transmembrane region" description="Helical" evidence="8">
    <location>
        <begin position="478"/>
        <end position="500"/>
    </location>
</feature>
<evidence type="ECO:0000313" key="10">
    <source>
        <dbReference type="EMBL" id="KAK7230799.1"/>
    </source>
</evidence>
<feature type="transmembrane region" description="Helical" evidence="8">
    <location>
        <begin position="521"/>
        <end position="551"/>
    </location>
</feature>
<keyword evidence="7 8" id="KW-0472">Membrane</keyword>
<feature type="transmembrane region" description="Helical" evidence="8">
    <location>
        <begin position="675"/>
        <end position="695"/>
    </location>
</feature>
<dbReference type="Proteomes" id="UP001363151">
    <property type="component" value="Unassembled WGS sequence"/>
</dbReference>
<evidence type="ECO:0000256" key="5">
    <source>
        <dbReference type="ARBA" id="ARBA00022840"/>
    </source>
</evidence>
<proteinExistence type="predicted"/>
<protein>
    <submittedName>
        <fullName evidence="10">ABC transporter</fullName>
    </submittedName>
</protein>
<dbReference type="EMBL" id="JBBJCI010000423">
    <property type="protein sequence ID" value="KAK7230799.1"/>
    <property type="molecule type" value="Genomic_DNA"/>
</dbReference>
<dbReference type="Pfam" id="PF01061">
    <property type="entry name" value="ABC2_membrane"/>
    <property type="match status" value="1"/>
</dbReference>
<comment type="caution">
    <text evidence="10">The sequence shown here is derived from an EMBL/GenBank/DDBJ whole genome shotgun (WGS) entry which is preliminary data.</text>
</comment>
<keyword evidence="4" id="KW-0547">Nucleotide-binding</keyword>
<dbReference type="SUPFAM" id="SSF52540">
    <property type="entry name" value="P-loop containing nucleoside triphosphate hydrolases"/>
    <property type="match status" value="1"/>
</dbReference>
<keyword evidence="3 8" id="KW-0812">Transmembrane</keyword>
<feature type="domain" description="ABC transporter" evidence="9">
    <location>
        <begin position="56"/>
        <end position="314"/>
    </location>
</feature>
<evidence type="ECO:0000256" key="2">
    <source>
        <dbReference type="ARBA" id="ARBA00022448"/>
    </source>
</evidence>
<sequence length="710" mass="77583">MAFVKGQGLMDDKFKNLDEEQQARAEAHMASRRGVRRASFAGIPQTSVLKRASEQVKASKLTPLLLWTKLSIRYGGVEKAAVAGAQGSVQRGTFTALLGPAGSGKTTLLQCLGGRLASDARVSGSLAVDGTPLDSEAMKAMSSYVADEDLFLPHLETLESLFFVARMRVRSGAMNDDDLNDLCMLLLEELGLADKAAVLVGGELSGGLNVRGLSDGQRRRLSLGCGLVSKPALIFADEPTSGLDASSALSVMQVMHDLAANAHLGIICTEHHPRLAVWQMFDQVCLLSEGHACYVGPADGCVPWFKSLGYLLEDVVAGGNPADTCVDLVSINHYKDPALFGKNTMLDEDDVRAAAQAFDAVHRAKLGALVLNVMGSDPEAFDVARRASDDKKRGLRRFLSTAGLSDSAEAASDFVRQYRVLAKRTMESHTRNKGNALARNVLMNIVAVISAGVFGNQHRRSIKGGYVGDYVGEDLTSYYGGLFSWLVFTALMAYVPIGCIQYDRTFFLKERKAGLYSTAAWYCAYMSVETFIITNCSLSCGILYAQLMGFVRCWSVAVRPFGLQILCQLKFAVYFGAICNGLSLLFSQILMLSVAITRNLNAAFIIAMGVFIQGFITSGFPVDLTSMNPDATWLQYTSVFHYPYDACQRMLLGDDYAADQGFVWPKRSAIAFDLVVMYGAWLFLHIPTFYAFVFWQDRSDENYDPHTRAR</sequence>
<dbReference type="PANTHER" id="PTHR48041">
    <property type="entry name" value="ABC TRANSPORTER G FAMILY MEMBER 28"/>
    <property type="match status" value="1"/>
</dbReference>
<dbReference type="Gene3D" id="3.40.50.300">
    <property type="entry name" value="P-loop containing nucleotide triphosphate hydrolases"/>
    <property type="match status" value="1"/>
</dbReference>
<evidence type="ECO:0000256" key="3">
    <source>
        <dbReference type="ARBA" id="ARBA00022692"/>
    </source>
</evidence>
<dbReference type="PROSITE" id="PS50893">
    <property type="entry name" value="ABC_TRANSPORTER_2"/>
    <property type="match status" value="1"/>
</dbReference>
<accession>A0ABR1FH98</accession>
<dbReference type="InterPro" id="IPR003439">
    <property type="entry name" value="ABC_transporter-like_ATP-bd"/>
</dbReference>
<comment type="subcellular location">
    <subcellularLocation>
        <location evidence="1">Membrane</location>
        <topology evidence="1">Multi-pass membrane protein</topology>
    </subcellularLocation>
</comment>
<keyword evidence="11" id="KW-1185">Reference proteome</keyword>